<keyword evidence="3" id="KW-0256">Endoplasmic reticulum</keyword>
<evidence type="ECO:0000256" key="3">
    <source>
        <dbReference type="ARBA" id="ARBA00022824"/>
    </source>
</evidence>
<dbReference type="InterPro" id="IPR045175">
    <property type="entry name" value="M28_fam"/>
</dbReference>
<dbReference type="PANTHER" id="PTHR12147:SF22">
    <property type="entry name" value="ENDOPLASMIC RETICULUM METALLOPEPTIDASE 1"/>
    <property type="match status" value="1"/>
</dbReference>
<sequence length="759" mass="81037">MDDLAIQHAQQSVATFGFDAERVMGQLQSFDKPREWGTPSWRVAVDFFLANIPTSNVLVIETHHLVGSGIADGSLDDDMSNCYSDMEAIVVTVHNPALANACQNALMLSAHFDSHYNSTGSSDDLVQSLTILETLRTVAANPSLVGKDGLVFTMLSAEETGLEGSHLVRTSPLVANVSVVFNLEAMGAGGRPHLTAQSKASVGHLRPFRGVTPLAPINGHGLAHDIFTSGVISSDTDTSQYRKAGLATLDAVMLKNGYIYHTRDDSAAMTSAGSVAAVGATVLELLKSHCSDSTKAKTTADPSAPYESALGMFVLLPWGFASLLTVGAFSVHIAIILHNLMSSNWKKTVWAFGVALAVLLSTALTGALLVYLSTRPMLRLSWYLRPSFVLTATTTLLGPVTLVVGLVRPRHVTRGHLRLMTSVAGLGFSLVAALCARLHMATALLFLLPALALAVPAVTGYGNVLATLVSFVLVHNVLFDLVIESFGCIGLYEVKADLIVSALIPLLTALPILSLVPALLFLKPKPALALAALLCLLGCFTFTPFKYSDARPATVLMGHYREDDVDTVQLCSMRLTDVDEIYVPLFQSLGIAFTKSDVCDLLIESKRPLHTAALDVVPTAPSTFIPPELKVATDLVSGHKIVTIVVDTTASNSVNARWGLILTPTESAVLRTSLDESYVGTLPADEAKTLMHVGAAGSIVTFEVELDSIYGEVTVSLYSRSPVIPPAMDELLARLPGWVRPFGKSVQYGPDLFVERVHA</sequence>
<dbReference type="PANTHER" id="PTHR12147">
    <property type="entry name" value="METALLOPEPTIDASE M28 FAMILY MEMBER"/>
    <property type="match status" value="1"/>
</dbReference>
<accession>A0A8J6B5F3</accession>
<keyword evidence="4" id="KW-0812">Transmembrane</keyword>
<feature type="transmembrane region" description="Helical" evidence="4">
    <location>
        <begin position="310"/>
        <end position="337"/>
    </location>
</feature>
<protein>
    <submittedName>
        <fullName evidence="6">Peptidase family M28</fullName>
    </submittedName>
</protein>
<evidence type="ECO:0000313" key="7">
    <source>
        <dbReference type="Proteomes" id="UP000717585"/>
    </source>
</evidence>
<feature type="transmembrane region" description="Helical" evidence="4">
    <location>
        <begin position="498"/>
        <end position="520"/>
    </location>
</feature>
<dbReference type="InterPro" id="IPR007484">
    <property type="entry name" value="Peptidase_M28"/>
</dbReference>
<dbReference type="OrthoDB" id="76293at2759"/>
<dbReference type="Pfam" id="PF04389">
    <property type="entry name" value="Peptidase_M28"/>
    <property type="match status" value="1"/>
</dbReference>
<feature type="domain" description="Peptidase M28" evidence="5">
    <location>
        <begin position="101"/>
        <end position="285"/>
    </location>
</feature>
<comment type="caution">
    <text evidence="6">The sequence shown here is derived from an EMBL/GenBank/DDBJ whole genome shotgun (WGS) entry which is preliminary data.</text>
</comment>
<dbReference type="SUPFAM" id="SSF53187">
    <property type="entry name" value="Zn-dependent exopeptidases"/>
    <property type="match status" value="1"/>
</dbReference>
<feature type="transmembrane region" description="Helical" evidence="4">
    <location>
        <begin position="349"/>
        <end position="372"/>
    </location>
</feature>
<organism evidence="6 7">
    <name type="scientific">Carpediemonas membranifera</name>
    <dbReference type="NCBI Taxonomy" id="201153"/>
    <lineage>
        <taxon>Eukaryota</taxon>
        <taxon>Metamonada</taxon>
        <taxon>Carpediemonas-like organisms</taxon>
        <taxon>Carpediemonas</taxon>
    </lineage>
</organism>
<evidence type="ECO:0000313" key="6">
    <source>
        <dbReference type="EMBL" id="KAG9396048.1"/>
    </source>
</evidence>
<comment type="subcellular location">
    <subcellularLocation>
        <location evidence="2">Endoplasmic reticulum</location>
    </subcellularLocation>
</comment>
<dbReference type="GO" id="GO:0005783">
    <property type="term" value="C:endoplasmic reticulum"/>
    <property type="evidence" value="ECO:0007669"/>
    <property type="project" value="UniProtKB-SubCell"/>
</dbReference>
<reference evidence="6" key="1">
    <citation type="submission" date="2021-05" db="EMBL/GenBank/DDBJ databases">
        <title>A free-living protist that lacks canonical eukaryotic 1 DNA replication and segregation systems.</title>
        <authorList>
            <person name="Salas-Leiva D.E."/>
            <person name="Tromer E.C."/>
            <person name="Curtis B.A."/>
            <person name="Jerlstrom-Hultqvist J."/>
            <person name="Kolisko M."/>
            <person name="Yi Z."/>
            <person name="Salas-Leiva J.S."/>
            <person name="Gallot-Lavallee L."/>
            <person name="Kops G.J.P.L."/>
            <person name="Archibald J.M."/>
            <person name="Simpson A.G.B."/>
            <person name="Roger A.J."/>
        </authorList>
    </citation>
    <scope>NUCLEOTIDE SEQUENCE</scope>
    <source>
        <strain evidence="6">BICM</strain>
    </source>
</reference>
<proteinExistence type="predicted"/>
<feature type="transmembrane region" description="Helical" evidence="4">
    <location>
        <begin position="527"/>
        <end position="545"/>
    </location>
</feature>
<dbReference type="GO" id="GO:0006508">
    <property type="term" value="P:proteolysis"/>
    <property type="evidence" value="ECO:0007669"/>
    <property type="project" value="InterPro"/>
</dbReference>
<dbReference type="GO" id="GO:0008235">
    <property type="term" value="F:metalloexopeptidase activity"/>
    <property type="evidence" value="ECO:0007669"/>
    <property type="project" value="InterPro"/>
</dbReference>
<dbReference type="EMBL" id="JAHDYR010000007">
    <property type="protein sequence ID" value="KAG9396048.1"/>
    <property type="molecule type" value="Genomic_DNA"/>
</dbReference>
<evidence type="ECO:0000259" key="5">
    <source>
        <dbReference type="Pfam" id="PF04389"/>
    </source>
</evidence>
<name>A0A8J6B5F3_9EUKA</name>
<evidence type="ECO:0000256" key="1">
    <source>
        <dbReference type="ARBA" id="ARBA00001947"/>
    </source>
</evidence>
<comment type="cofactor">
    <cofactor evidence="1">
        <name>Zn(2+)</name>
        <dbReference type="ChEBI" id="CHEBI:29105"/>
    </cofactor>
</comment>
<gene>
    <name evidence="6" type="ORF">J8273_2400</name>
</gene>
<keyword evidence="7" id="KW-1185">Reference proteome</keyword>
<dbReference type="Gene3D" id="3.40.630.10">
    <property type="entry name" value="Zn peptidases"/>
    <property type="match status" value="1"/>
</dbReference>
<keyword evidence="4" id="KW-0472">Membrane</keyword>
<evidence type="ECO:0000256" key="4">
    <source>
        <dbReference type="SAM" id="Phobius"/>
    </source>
</evidence>
<feature type="transmembrane region" description="Helical" evidence="4">
    <location>
        <begin position="384"/>
        <end position="407"/>
    </location>
</feature>
<dbReference type="AlphaFoldDB" id="A0A8J6B5F3"/>
<keyword evidence="4" id="KW-1133">Transmembrane helix</keyword>
<evidence type="ECO:0000256" key="2">
    <source>
        <dbReference type="ARBA" id="ARBA00004240"/>
    </source>
</evidence>
<dbReference type="Proteomes" id="UP000717585">
    <property type="component" value="Unassembled WGS sequence"/>
</dbReference>
<feature type="transmembrane region" description="Helical" evidence="4">
    <location>
        <begin position="419"/>
        <end position="440"/>
    </location>
</feature>